<dbReference type="Proteomes" id="UP000502196">
    <property type="component" value="Chromosome"/>
</dbReference>
<name>A0A6F9EFY9_9BACL</name>
<gene>
    <name evidence="1" type="ORF">COOX1_3119</name>
</gene>
<evidence type="ECO:0000313" key="1">
    <source>
        <dbReference type="EMBL" id="CAB3395856.1"/>
    </source>
</evidence>
<evidence type="ECO:0000313" key="2">
    <source>
        <dbReference type="Proteomes" id="UP000502196"/>
    </source>
</evidence>
<sequence length="54" mass="5640">MAYREGDIPVARAYLAGHAGGKAGVVLDLVSVWAAQASEEGPRKEAEAILFGLK</sequence>
<reference evidence="1 2" key="1">
    <citation type="submission" date="2020-04" db="EMBL/GenBank/DDBJ databases">
        <authorList>
            <person name="Hogendoorn C."/>
        </authorList>
    </citation>
    <scope>NUCLEOTIDE SEQUENCE [LARGE SCALE GENOMIC DNA]</scope>
    <source>
        <strain evidence="1">COOX1</strain>
    </source>
</reference>
<proteinExistence type="predicted"/>
<dbReference type="AlphaFoldDB" id="A0A6F9EFY9"/>
<organism evidence="1 2">
    <name type="scientific">Kyrpidia spormannii</name>
    <dbReference type="NCBI Taxonomy" id="2055160"/>
    <lineage>
        <taxon>Bacteria</taxon>
        <taxon>Bacillati</taxon>
        <taxon>Bacillota</taxon>
        <taxon>Bacilli</taxon>
        <taxon>Bacillales</taxon>
        <taxon>Alicyclobacillaceae</taxon>
        <taxon>Kyrpidia</taxon>
    </lineage>
</organism>
<accession>A0A6F9EFY9</accession>
<protein>
    <submittedName>
        <fullName evidence="1">Uncharacterized protein</fullName>
    </submittedName>
</protein>
<dbReference type="EMBL" id="LR792683">
    <property type="protein sequence ID" value="CAB3395856.1"/>
    <property type="molecule type" value="Genomic_DNA"/>
</dbReference>